<dbReference type="RefSeq" id="WP_160382832.1">
    <property type="nucleotide sequence ID" value="NZ_WNXQ01000005.1"/>
</dbReference>
<evidence type="ECO:0000256" key="1">
    <source>
        <dbReference type="SAM" id="MobiDB-lite"/>
    </source>
</evidence>
<name>A0A844WET2_9RHOB</name>
<evidence type="ECO:0000313" key="4">
    <source>
        <dbReference type="Proteomes" id="UP000443843"/>
    </source>
</evidence>
<feature type="region of interest" description="Disordered" evidence="1">
    <location>
        <begin position="454"/>
        <end position="475"/>
    </location>
</feature>
<dbReference type="AlphaFoldDB" id="A0A844WET2"/>
<sequence>MRIVRTFLAAVLAGLAPLPALAVDPLVELGFWSEMSSAASDGIRSYQKLQAETAMWKAEITRLKGELDKCRGCDRTQLESELAGWQQTQQSFQQFTGSVLAGMGYDANVMRFLGVENPGSFSGLQATGRRDRIDLSKQPRPAWLEDTTPMCKGIFDQWMQCSQAAIDAGRSFAACKEIDRLVAFCGEGDMAGLQDRLTVLELRKAGIAIPEVNDAGWYLEVDYGVSSPEVTPRVAKSWQMRAYMDKNWQRRFVAYRFDRQGGSFLQRAEYTRFNLGISRDLASKCSGRNVKPEHARACDKLKAEEHGMRADRHIGETILQCDYGTRASGIERYLFWLGRRPSFAATAASLSPEVGRMTVAHFCPMSEGAAQALANGRLSPEREAALDYTLDLRDLEDQADLPSKEEYTPGTVLRRLAGFAEAVEAADLTAEELNRERARRMALLEQQVGRAEQAAQAAKARAEEERNAAETAKRAEQAAAKATAAAAAAPAAAAAIPPDIVGIRLHMTRAEALAALADALGPVRAEYLPPVNDDLEMLRDTVHYIAGDGSLVILAFDGPGQDSQLMAAARTIAAEPTRDLWQAFKEKYADWGLALPAGSTWEDEPGLAMSAEATCTLNPTNRAGPMAFAGVATDLHKAVVGRSAISLRYNAAAPGRLRDCPASVRVDFREGAVATLIADFDMIERRHIQRLEGAAKPKAPKL</sequence>
<comment type="caution">
    <text evidence="3">The sequence shown here is derived from an EMBL/GenBank/DDBJ whole genome shotgun (WGS) entry which is preliminary data.</text>
</comment>
<dbReference type="Proteomes" id="UP000443843">
    <property type="component" value="Unassembled WGS sequence"/>
</dbReference>
<evidence type="ECO:0000256" key="2">
    <source>
        <dbReference type="SAM" id="SignalP"/>
    </source>
</evidence>
<accession>A0A844WET2</accession>
<protein>
    <submittedName>
        <fullName evidence="3">Uncharacterized protein</fullName>
    </submittedName>
</protein>
<dbReference type="EMBL" id="WNXQ01000005">
    <property type="protein sequence ID" value="MWB78620.1"/>
    <property type="molecule type" value="Genomic_DNA"/>
</dbReference>
<evidence type="ECO:0000313" key="3">
    <source>
        <dbReference type="EMBL" id="MWB78620.1"/>
    </source>
</evidence>
<keyword evidence="2" id="KW-0732">Signal</keyword>
<gene>
    <name evidence="3" type="ORF">GLS40_11325</name>
</gene>
<keyword evidence="4" id="KW-1185">Reference proteome</keyword>
<feature type="compositionally biased region" description="Basic and acidic residues" evidence="1">
    <location>
        <begin position="460"/>
        <end position="475"/>
    </location>
</feature>
<organism evidence="3 4">
    <name type="scientific">Pseudooceanicola pacificus</name>
    <dbReference type="NCBI Taxonomy" id="2676438"/>
    <lineage>
        <taxon>Bacteria</taxon>
        <taxon>Pseudomonadati</taxon>
        <taxon>Pseudomonadota</taxon>
        <taxon>Alphaproteobacteria</taxon>
        <taxon>Rhodobacterales</taxon>
        <taxon>Paracoccaceae</taxon>
        <taxon>Pseudooceanicola</taxon>
    </lineage>
</organism>
<reference evidence="3 4" key="1">
    <citation type="submission" date="2019-11" db="EMBL/GenBank/DDBJ databases">
        <title>Pseudooceanicola pacifica sp. nov., isolated from deep-sea sediment of the Pacific Ocean.</title>
        <authorList>
            <person name="Lyu L."/>
        </authorList>
    </citation>
    <scope>NUCLEOTIDE SEQUENCE [LARGE SCALE GENOMIC DNA]</scope>
    <source>
        <strain evidence="3 4">216_PA32_1</strain>
    </source>
</reference>
<proteinExistence type="predicted"/>
<feature type="signal peptide" evidence="2">
    <location>
        <begin position="1"/>
        <end position="22"/>
    </location>
</feature>
<feature type="chain" id="PRO_5032986204" evidence="2">
    <location>
        <begin position="23"/>
        <end position="702"/>
    </location>
</feature>